<gene>
    <name evidence="3" type="ORF">GCM10023335_00880</name>
</gene>
<protein>
    <recommendedName>
        <fullName evidence="2">DUF4232 domain-containing protein</fullName>
    </recommendedName>
</protein>
<dbReference type="RefSeq" id="WP_345639601.1">
    <property type="nucleotide sequence ID" value="NZ_BAABKB010000001.1"/>
</dbReference>
<evidence type="ECO:0000259" key="2">
    <source>
        <dbReference type="Pfam" id="PF14016"/>
    </source>
</evidence>
<dbReference type="InterPro" id="IPR025326">
    <property type="entry name" value="DUF4232"/>
</dbReference>
<comment type="caution">
    <text evidence="3">The sequence shown here is derived from an EMBL/GenBank/DDBJ whole genome shotgun (WGS) entry which is preliminary data.</text>
</comment>
<evidence type="ECO:0000313" key="3">
    <source>
        <dbReference type="EMBL" id="GAA4993280.1"/>
    </source>
</evidence>
<evidence type="ECO:0000256" key="1">
    <source>
        <dbReference type="SAM" id="SignalP"/>
    </source>
</evidence>
<organism evidence="3 4">
    <name type="scientific">Streptomyces siamensis</name>
    <dbReference type="NCBI Taxonomy" id="1274986"/>
    <lineage>
        <taxon>Bacteria</taxon>
        <taxon>Bacillati</taxon>
        <taxon>Actinomycetota</taxon>
        <taxon>Actinomycetes</taxon>
        <taxon>Kitasatosporales</taxon>
        <taxon>Streptomycetaceae</taxon>
        <taxon>Streptomyces</taxon>
    </lineage>
</organism>
<feature type="domain" description="DUF4232" evidence="2">
    <location>
        <begin position="44"/>
        <end position="172"/>
    </location>
</feature>
<dbReference type="Proteomes" id="UP001501759">
    <property type="component" value="Unassembled WGS sequence"/>
</dbReference>
<dbReference type="PROSITE" id="PS51257">
    <property type="entry name" value="PROKAR_LIPOPROTEIN"/>
    <property type="match status" value="1"/>
</dbReference>
<dbReference type="Pfam" id="PF14016">
    <property type="entry name" value="DUF4232"/>
    <property type="match status" value="1"/>
</dbReference>
<name>A0ABP9IAU2_9ACTN</name>
<dbReference type="EMBL" id="BAABKB010000001">
    <property type="protein sequence ID" value="GAA4993280.1"/>
    <property type="molecule type" value="Genomic_DNA"/>
</dbReference>
<accession>A0ABP9IAU2</accession>
<sequence>MRAIPLAAALTGVTAAFALTACGGGDGGGDANTKSDASGKSSACSLQQMGVDVGPANAAPAAGDTGNIPVTVTNTGSGTCTLDGFPGVDLRAGGTSWTLAPEEGAKAQKVTLHQDEAATFTLTYVRGEAGSGAAVRTLRISLPGHAGDKESKWTYGDVAEKSADKLDATVSTFRTAGD</sequence>
<proteinExistence type="predicted"/>
<feature type="signal peptide" evidence="1">
    <location>
        <begin position="1"/>
        <end position="18"/>
    </location>
</feature>
<evidence type="ECO:0000313" key="4">
    <source>
        <dbReference type="Proteomes" id="UP001501759"/>
    </source>
</evidence>
<reference evidence="4" key="1">
    <citation type="journal article" date="2019" name="Int. J. Syst. Evol. Microbiol.">
        <title>The Global Catalogue of Microorganisms (GCM) 10K type strain sequencing project: providing services to taxonomists for standard genome sequencing and annotation.</title>
        <authorList>
            <consortium name="The Broad Institute Genomics Platform"/>
            <consortium name="The Broad Institute Genome Sequencing Center for Infectious Disease"/>
            <person name="Wu L."/>
            <person name="Ma J."/>
        </authorList>
    </citation>
    <scope>NUCLEOTIDE SEQUENCE [LARGE SCALE GENOMIC DNA]</scope>
    <source>
        <strain evidence="4">JCM 18409</strain>
    </source>
</reference>
<keyword evidence="4" id="KW-1185">Reference proteome</keyword>
<keyword evidence="1" id="KW-0732">Signal</keyword>
<feature type="chain" id="PRO_5046887277" description="DUF4232 domain-containing protein" evidence="1">
    <location>
        <begin position="19"/>
        <end position="178"/>
    </location>
</feature>